<feature type="compositionally biased region" description="Low complexity" evidence="3">
    <location>
        <begin position="348"/>
        <end position="359"/>
    </location>
</feature>
<keyword evidence="2" id="KW-0694">RNA-binding</keyword>
<reference evidence="5" key="1">
    <citation type="journal article" date="2010" name="Science">
        <title>Plasticity of animal genome architecture unmasked by rapid evolution of a pelagic tunicate.</title>
        <authorList>
            <person name="Denoeud F."/>
            <person name="Henriet S."/>
            <person name="Mungpakdee S."/>
            <person name="Aury J.M."/>
            <person name="Da Silva C."/>
            <person name="Brinkmann H."/>
            <person name="Mikhaleva J."/>
            <person name="Olsen L.C."/>
            <person name="Jubin C."/>
            <person name="Canestro C."/>
            <person name="Bouquet J.M."/>
            <person name="Danks G."/>
            <person name="Poulain J."/>
            <person name="Campsteijn C."/>
            <person name="Adamski M."/>
            <person name="Cross I."/>
            <person name="Yadetie F."/>
            <person name="Muffato M."/>
            <person name="Louis A."/>
            <person name="Butcher S."/>
            <person name="Tsagkogeorga G."/>
            <person name="Konrad A."/>
            <person name="Singh S."/>
            <person name="Jensen M.F."/>
            <person name="Cong E.H."/>
            <person name="Eikeseth-Otteraa H."/>
            <person name="Noel B."/>
            <person name="Anthouard V."/>
            <person name="Porcel B.M."/>
            <person name="Kachouri-Lafond R."/>
            <person name="Nishino A."/>
            <person name="Ugolini M."/>
            <person name="Chourrout P."/>
            <person name="Nishida H."/>
            <person name="Aasland R."/>
            <person name="Huzurbazar S."/>
            <person name="Westhof E."/>
            <person name="Delsuc F."/>
            <person name="Lehrach H."/>
            <person name="Reinhardt R."/>
            <person name="Weissenbach J."/>
            <person name="Roy S.W."/>
            <person name="Artiguenave F."/>
            <person name="Postlethwait J.H."/>
            <person name="Manak J.R."/>
            <person name="Thompson E.M."/>
            <person name="Jaillon O."/>
            <person name="Du Pasquier L."/>
            <person name="Boudinot P."/>
            <person name="Liberles D.A."/>
            <person name="Volff J.N."/>
            <person name="Philippe H."/>
            <person name="Lenhard B."/>
            <person name="Roest Crollius H."/>
            <person name="Wincker P."/>
            <person name="Chourrout D."/>
        </authorList>
    </citation>
    <scope>NUCLEOTIDE SEQUENCE [LARGE SCALE GENOMIC DNA]</scope>
</reference>
<dbReference type="EMBL" id="FN653241">
    <property type="protein sequence ID" value="CBY13992.1"/>
    <property type="molecule type" value="Genomic_DNA"/>
</dbReference>
<evidence type="ECO:0000256" key="2">
    <source>
        <dbReference type="PROSITE-ProRule" id="PRU00117"/>
    </source>
</evidence>
<dbReference type="InterPro" id="IPR004088">
    <property type="entry name" value="KH_dom_type_1"/>
</dbReference>
<feature type="domain" description="K Homology" evidence="4">
    <location>
        <begin position="178"/>
        <end position="249"/>
    </location>
</feature>
<dbReference type="CDD" id="cd22432">
    <property type="entry name" value="KH-I_HNRNPK_rpt1"/>
    <property type="match status" value="1"/>
</dbReference>
<gene>
    <name evidence="5" type="ORF">GSOID_T00006954001</name>
</gene>
<dbReference type="SMART" id="SM00322">
    <property type="entry name" value="KH"/>
    <property type="match status" value="2"/>
</dbReference>
<evidence type="ECO:0000256" key="3">
    <source>
        <dbReference type="SAM" id="MobiDB-lite"/>
    </source>
</evidence>
<evidence type="ECO:0000313" key="6">
    <source>
        <dbReference type="Proteomes" id="UP000001307"/>
    </source>
</evidence>
<dbReference type="InterPro" id="IPR036612">
    <property type="entry name" value="KH_dom_type_1_sf"/>
</dbReference>
<feature type="region of interest" description="Disordered" evidence="3">
    <location>
        <begin position="1"/>
        <end position="55"/>
    </location>
</feature>
<evidence type="ECO:0000259" key="4">
    <source>
        <dbReference type="SMART" id="SM00322"/>
    </source>
</evidence>
<feature type="region of interest" description="Disordered" evidence="3">
    <location>
        <begin position="304"/>
        <end position="386"/>
    </location>
</feature>
<protein>
    <recommendedName>
        <fullName evidence="4">K Homology domain-containing protein</fullName>
    </recommendedName>
</protein>
<dbReference type="OrthoDB" id="1937934at2759"/>
<organism evidence="5">
    <name type="scientific">Oikopleura dioica</name>
    <name type="common">Tunicate</name>
    <dbReference type="NCBI Taxonomy" id="34765"/>
    <lineage>
        <taxon>Eukaryota</taxon>
        <taxon>Metazoa</taxon>
        <taxon>Chordata</taxon>
        <taxon>Tunicata</taxon>
        <taxon>Appendicularia</taxon>
        <taxon>Copelata</taxon>
        <taxon>Oikopleuridae</taxon>
        <taxon>Oikopleura</taxon>
    </lineage>
</organism>
<sequence>MSEQEVSQLSAELSSNLNLSSPAEKEPEIQEAASVSQTEADLNNNATSAPANAEPQKAANIEAAVLQPQAPMQAAIPAQQQVHEQQVHHSQPSDKIWCRFLIPSKVAGAIIGRGGATIRALREEYQAIINIPEARAPERVLKICVNSRETLHTIVSQIAEILKNENAKGSHNGRRKEGETELRILVQSSQAGAIIGTKGSTVKNLRETTGSRININPECCPNSSERVAAIMGPPATVVKCISMIYDILERVPAKGNEQRYDPNMFDPTYDYGGYGFDMRHSNEQFIPYSRPPYPYGMPNERFMHQPGPYGNSPPFYPQNFVNPGRFAGPPQQGAPSQQEFSPQRHNHNQQQHNQNQNRQPTGPSPSQNFRGTHQGAPPRPFRGGPR</sequence>
<feature type="compositionally biased region" description="Low complexity" evidence="3">
    <location>
        <begin position="327"/>
        <end position="338"/>
    </location>
</feature>
<feature type="compositionally biased region" description="Polar residues" evidence="3">
    <location>
        <begin position="33"/>
        <end position="50"/>
    </location>
</feature>
<accession>E4XWD7</accession>
<evidence type="ECO:0000256" key="1">
    <source>
        <dbReference type="ARBA" id="ARBA00022737"/>
    </source>
</evidence>
<dbReference type="InParanoid" id="E4XWD7"/>
<dbReference type="Proteomes" id="UP000001307">
    <property type="component" value="Unassembled WGS sequence"/>
</dbReference>
<proteinExistence type="predicted"/>
<keyword evidence="6" id="KW-1185">Reference proteome</keyword>
<dbReference type="SUPFAM" id="SSF54791">
    <property type="entry name" value="Eukaryotic type KH-domain (KH-domain type I)"/>
    <property type="match status" value="2"/>
</dbReference>
<dbReference type="PANTHER" id="PTHR10288">
    <property type="entry name" value="KH DOMAIN CONTAINING RNA BINDING PROTEIN"/>
    <property type="match status" value="1"/>
</dbReference>
<feature type="domain" description="K Homology" evidence="4">
    <location>
        <begin position="94"/>
        <end position="163"/>
    </location>
</feature>
<feature type="compositionally biased region" description="Low complexity" evidence="3">
    <location>
        <begin position="7"/>
        <end position="21"/>
    </location>
</feature>
<dbReference type="InterPro" id="IPR004087">
    <property type="entry name" value="KH_dom"/>
</dbReference>
<name>E4XWD7_OIKDI</name>
<dbReference type="PROSITE" id="PS50084">
    <property type="entry name" value="KH_TYPE_1"/>
    <property type="match status" value="2"/>
</dbReference>
<feature type="compositionally biased region" description="Polar residues" evidence="3">
    <location>
        <begin position="360"/>
        <end position="371"/>
    </location>
</feature>
<dbReference type="Pfam" id="PF00013">
    <property type="entry name" value="KH_1"/>
    <property type="match status" value="2"/>
</dbReference>
<evidence type="ECO:0000313" key="5">
    <source>
        <dbReference type="EMBL" id="CBY13992.1"/>
    </source>
</evidence>
<dbReference type="GO" id="GO:0003723">
    <property type="term" value="F:RNA binding"/>
    <property type="evidence" value="ECO:0007669"/>
    <property type="project" value="UniProtKB-UniRule"/>
</dbReference>
<keyword evidence="1" id="KW-0677">Repeat</keyword>
<dbReference type="AlphaFoldDB" id="E4XWD7"/>
<dbReference type="Gene3D" id="3.30.1370.10">
    <property type="entry name" value="K Homology domain, type 1"/>
    <property type="match status" value="2"/>
</dbReference>